<proteinExistence type="predicted"/>
<dbReference type="RefSeq" id="WP_078786259.1">
    <property type="nucleotide sequence ID" value="NZ_FMTO01000005.1"/>
</dbReference>
<dbReference type="AlphaFoldDB" id="A0A1T4KZM0"/>
<evidence type="ECO:0000313" key="1">
    <source>
        <dbReference type="EMBL" id="SJZ47757.1"/>
    </source>
</evidence>
<sequence length="262" mass="30886">MDNIGYVYDRFGMFWNDSYTPEQLKKLDDLNHSDIGYIRRNLYSKKIHSDEYKLIFVNSEKPYFRRWNISEAERNGFSSVCESKLHKACKLGIARAKCIRVKIDGKDYLLRKKWTETETTYQLMGNKYETDCEYAIADISDDLASILNGEVIFFEVHHKSRVKPKKMMAYKMTGLNILEFDILTKYLPSAIINESCDEEKMIQFFSDYYEDIEKHYISGTYYAPIVSDIVWNGGIGNVYDIANNKEIEIKIYKDHFSKKKML</sequence>
<evidence type="ECO:0000313" key="2">
    <source>
        <dbReference type="Proteomes" id="UP000189857"/>
    </source>
</evidence>
<dbReference type="EMBL" id="FUXA01000005">
    <property type="protein sequence ID" value="SJZ47757.1"/>
    <property type="molecule type" value="Genomic_DNA"/>
</dbReference>
<gene>
    <name evidence="1" type="ORF">SAMN02745110_00584</name>
</gene>
<reference evidence="1 2" key="1">
    <citation type="submission" date="2017-02" db="EMBL/GenBank/DDBJ databases">
        <authorList>
            <person name="Peterson S.W."/>
        </authorList>
    </citation>
    <scope>NUCLEOTIDE SEQUENCE [LARGE SCALE GENOMIC DNA]</scope>
    <source>
        <strain evidence="1 2">ATCC 17233</strain>
    </source>
</reference>
<accession>A0A1T4KZM0</accession>
<protein>
    <submittedName>
        <fullName evidence="1">Uncharacterized protein</fullName>
    </submittedName>
</protein>
<keyword evidence="2" id="KW-1185">Reference proteome</keyword>
<name>A0A1T4KZM0_9FIRM</name>
<organism evidence="1 2">
    <name type="scientific">Eubacterium ruminantium</name>
    <dbReference type="NCBI Taxonomy" id="42322"/>
    <lineage>
        <taxon>Bacteria</taxon>
        <taxon>Bacillati</taxon>
        <taxon>Bacillota</taxon>
        <taxon>Clostridia</taxon>
        <taxon>Eubacteriales</taxon>
        <taxon>Eubacteriaceae</taxon>
        <taxon>Eubacterium</taxon>
    </lineage>
</organism>
<dbReference type="Proteomes" id="UP000189857">
    <property type="component" value="Unassembled WGS sequence"/>
</dbReference>